<dbReference type="Proteomes" id="UP001163046">
    <property type="component" value="Unassembled WGS sequence"/>
</dbReference>
<evidence type="ECO:0000313" key="2">
    <source>
        <dbReference type="Proteomes" id="UP001163046"/>
    </source>
</evidence>
<reference evidence="1" key="1">
    <citation type="submission" date="2023-01" db="EMBL/GenBank/DDBJ databases">
        <title>Genome assembly of the deep-sea coral Lophelia pertusa.</title>
        <authorList>
            <person name="Herrera S."/>
            <person name="Cordes E."/>
        </authorList>
    </citation>
    <scope>NUCLEOTIDE SEQUENCE</scope>
    <source>
        <strain evidence="1">USNM1676648</strain>
        <tissue evidence="1">Polyp</tissue>
    </source>
</reference>
<gene>
    <name evidence="1" type="ORF">OS493_008133</name>
</gene>
<dbReference type="EMBL" id="MU825399">
    <property type="protein sequence ID" value="KAJ7392896.1"/>
    <property type="molecule type" value="Genomic_DNA"/>
</dbReference>
<sequence length="325" mass="36352">MKDGCWDYFDMNITNCGDYYVYYLRPPNYCSVAYCAGYKKPCPYGKEGEPPNCFDLPQEFSSDNLGNPEISINGDPEGVVEVTLRCKVNILNGIDKWNNVTYRIEWFVEGKSLKSDPICGGLPVGGTHAESCPKDGELVSKLPGTKYKIGQWISCNASAKFTTSPSNVWSSPKTVREPFFAGIQFYPRTTTLELKECDLSFNTITVTPTVPARKSKMTGHFPMITFWLPPEIQLVNKAKCEIELKGTTTIKLQIKATCPKNGITPGLKAIVPHISTLHSNFWSPPQNPISLPTIWVTVFKKPGHLTDLRNGHRSSLFCIGHWRMV</sequence>
<proteinExistence type="predicted"/>
<name>A0A9X0A3U8_9CNID</name>
<comment type="caution">
    <text evidence="1">The sequence shown here is derived from an EMBL/GenBank/DDBJ whole genome shotgun (WGS) entry which is preliminary data.</text>
</comment>
<accession>A0A9X0A3U8</accession>
<evidence type="ECO:0000313" key="1">
    <source>
        <dbReference type="EMBL" id="KAJ7392896.1"/>
    </source>
</evidence>
<keyword evidence="2" id="KW-1185">Reference proteome</keyword>
<organism evidence="1 2">
    <name type="scientific">Desmophyllum pertusum</name>
    <dbReference type="NCBI Taxonomy" id="174260"/>
    <lineage>
        <taxon>Eukaryota</taxon>
        <taxon>Metazoa</taxon>
        <taxon>Cnidaria</taxon>
        <taxon>Anthozoa</taxon>
        <taxon>Hexacorallia</taxon>
        <taxon>Scleractinia</taxon>
        <taxon>Caryophylliina</taxon>
        <taxon>Caryophylliidae</taxon>
        <taxon>Desmophyllum</taxon>
    </lineage>
</organism>
<dbReference type="AlphaFoldDB" id="A0A9X0A3U8"/>
<dbReference type="OrthoDB" id="5987826at2759"/>
<protein>
    <submittedName>
        <fullName evidence="1">Uncharacterized protein</fullName>
    </submittedName>
</protein>